<keyword evidence="1" id="KW-0472">Membrane</keyword>
<evidence type="ECO:0000256" key="1">
    <source>
        <dbReference type="SAM" id="Phobius"/>
    </source>
</evidence>
<keyword evidence="1" id="KW-0812">Transmembrane</keyword>
<keyword evidence="1" id="KW-1133">Transmembrane helix</keyword>
<dbReference type="EMBL" id="JANAVZ010000001">
    <property type="protein sequence ID" value="MCT4331708.1"/>
    <property type="molecule type" value="Genomic_DNA"/>
</dbReference>
<dbReference type="RefSeq" id="WP_260275581.1">
    <property type="nucleotide sequence ID" value="NZ_JANAVZ010000001.1"/>
</dbReference>
<sequence>MIEAPGRQLVIGTALFLLCMGALLFVRLLPLSAGLTGWPGPDLGLCLTFAWVLRRPDQLAAPVIALVFLAEDVLLLRPLGLWAVLVLLGTEAARLREGRWRDQPFMVEWLRVAILIGAMMLGYRVVLLLFLMQPPPLGQVMLQLIATVTAYPLVVFVARWLIGLRRITATEAEMMRYSR</sequence>
<name>A0ABT2K611_9RHOB</name>
<accession>A0ABT2K611</accession>
<keyword evidence="3" id="KW-1185">Reference proteome</keyword>
<dbReference type="Proteomes" id="UP001320702">
    <property type="component" value="Unassembled WGS sequence"/>
</dbReference>
<feature type="transmembrane region" description="Helical" evidence="1">
    <location>
        <begin position="144"/>
        <end position="162"/>
    </location>
</feature>
<evidence type="ECO:0000313" key="2">
    <source>
        <dbReference type="EMBL" id="MCT4331708.1"/>
    </source>
</evidence>
<evidence type="ECO:0000313" key="3">
    <source>
        <dbReference type="Proteomes" id="UP001320702"/>
    </source>
</evidence>
<reference evidence="2 3" key="1">
    <citation type="submission" date="2022-04" db="EMBL/GenBank/DDBJ databases">
        <title>Paracoccus sp. YLB-12 draft genome sequence.</title>
        <authorList>
            <person name="Yu L."/>
        </authorList>
    </citation>
    <scope>NUCLEOTIDE SEQUENCE [LARGE SCALE GENOMIC DNA]</scope>
    <source>
        <strain evidence="2 3">YLB-12</strain>
    </source>
</reference>
<feature type="transmembrane region" description="Helical" evidence="1">
    <location>
        <begin position="59"/>
        <end position="88"/>
    </location>
</feature>
<protein>
    <submittedName>
        <fullName evidence="2">Rod shape-determining protein MreD</fullName>
    </submittedName>
</protein>
<organism evidence="2 3">
    <name type="scientific">Paracoccus maritimus</name>
    <dbReference type="NCBI Taxonomy" id="2933292"/>
    <lineage>
        <taxon>Bacteria</taxon>
        <taxon>Pseudomonadati</taxon>
        <taxon>Pseudomonadota</taxon>
        <taxon>Alphaproteobacteria</taxon>
        <taxon>Rhodobacterales</taxon>
        <taxon>Paracoccaceae</taxon>
        <taxon>Paracoccus</taxon>
    </lineage>
</organism>
<comment type="caution">
    <text evidence="2">The sequence shown here is derived from an EMBL/GenBank/DDBJ whole genome shotgun (WGS) entry which is preliminary data.</text>
</comment>
<gene>
    <name evidence="2" type="ORF">MU516_02360</name>
</gene>
<feature type="transmembrane region" description="Helical" evidence="1">
    <location>
        <begin position="109"/>
        <end position="132"/>
    </location>
</feature>
<proteinExistence type="predicted"/>
<feature type="transmembrane region" description="Helical" evidence="1">
    <location>
        <begin position="9"/>
        <end position="29"/>
    </location>
</feature>